<dbReference type="AlphaFoldDB" id="A0A7K1SKL2"/>
<feature type="transmembrane region" description="Helical" evidence="1">
    <location>
        <begin position="35"/>
        <end position="53"/>
    </location>
</feature>
<keyword evidence="1" id="KW-0812">Transmembrane</keyword>
<sequence>MKITLIILIIINILVAVFLIYMGRTVEKEGTPGRLGAYTISAMFLTNAIALIIQL</sequence>
<dbReference type="EMBL" id="WPIN01000015">
    <property type="protein sequence ID" value="MVM34253.1"/>
    <property type="molecule type" value="Genomic_DNA"/>
</dbReference>
<comment type="caution">
    <text evidence="2">The sequence shown here is derived from an EMBL/GenBank/DDBJ whole genome shotgun (WGS) entry which is preliminary data.</text>
</comment>
<accession>A0A7K1SKL2</accession>
<gene>
    <name evidence="2" type="ORF">GO755_29755</name>
</gene>
<proteinExistence type="predicted"/>
<keyword evidence="1" id="KW-1133">Transmembrane helix</keyword>
<name>A0A7K1SKL2_9BACT</name>
<feature type="transmembrane region" description="Helical" evidence="1">
    <location>
        <begin position="6"/>
        <end position="23"/>
    </location>
</feature>
<organism evidence="2 3">
    <name type="scientific">Spirosoma arboris</name>
    <dbReference type="NCBI Taxonomy" id="2682092"/>
    <lineage>
        <taxon>Bacteria</taxon>
        <taxon>Pseudomonadati</taxon>
        <taxon>Bacteroidota</taxon>
        <taxon>Cytophagia</taxon>
        <taxon>Cytophagales</taxon>
        <taxon>Cytophagaceae</taxon>
        <taxon>Spirosoma</taxon>
    </lineage>
</organism>
<evidence type="ECO:0000313" key="2">
    <source>
        <dbReference type="EMBL" id="MVM34253.1"/>
    </source>
</evidence>
<dbReference type="Proteomes" id="UP000436006">
    <property type="component" value="Unassembled WGS sequence"/>
</dbReference>
<evidence type="ECO:0000256" key="1">
    <source>
        <dbReference type="SAM" id="Phobius"/>
    </source>
</evidence>
<keyword evidence="3" id="KW-1185">Reference proteome</keyword>
<dbReference type="RefSeq" id="WP_157589080.1">
    <property type="nucleotide sequence ID" value="NZ_WPIN01000015.1"/>
</dbReference>
<keyword evidence="1" id="KW-0472">Membrane</keyword>
<evidence type="ECO:0000313" key="3">
    <source>
        <dbReference type="Proteomes" id="UP000436006"/>
    </source>
</evidence>
<protein>
    <submittedName>
        <fullName evidence="2">Uncharacterized protein</fullName>
    </submittedName>
</protein>
<reference evidence="2 3" key="1">
    <citation type="submission" date="2019-12" db="EMBL/GenBank/DDBJ databases">
        <title>Spirosoma sp. HMF4905 genome sequencing and assembly.</title>
        <authorList>
            <person name="Kang H."/>
            <person name="Cha I."/>
            <person name="Kim H."/>
            <person name="Joh K."/>
        </authorList>
    </citation>
    <scope>NUCLEOTIDE SEQUENCE [LARGE SCALE GENOMIC DNA]</scope>
    <source>
        <strain evidence="2 3">HMF4905</strain>
    </source>
</reference>